<comment type="similarity">
    <text evidence="5">Belongs to the ubiquitin conjugation factor E4 family.</text>
</comment>
<dbReference type="OrthoDB" id="20295at2759"/>
<keyword evidence="9" id="KW-0697">Rotamase</keyword>
<evidence type="ECO:0000256" key="9">
    <source>
        <dbReference type="ARBA" id="ARBA00023110"/>
    </source>
</evidence>
<keyword evidence="10" id="KW-0539">Nucleus</keyword>
<dbReference type="GO" id="GO:0000151">
    <property type="term" value="C:ubiquitin ligase complex"/>
    <property type="evidence" value="ECO:0007669"/>
    <property type="project" value="InterPro"/>
</dbReference>
<evidence type="ECO:0000313" key="13">
    <source>
        <dbReference type="EMBL" id="KAF2117809.1"/>
    </source>
</evidence>
<evidence type="ECO:0000256" key="6">
    <source>
        <dbReference type="ARBA" id="ARBA00022490"/>
    </source>
</evidence>
<keyword evidence="14" id="KW-1185">Reference proteome</keyword>
<feature type="compositionally biased region" description="Polar residues" evidence="11">
    <location>
        <begin position="81"/>
        <end position="98"/>
    </location>
</feature>
<dbReference type="InterPro" id="IPR013083">
    <property type="entry name" value="Znf_RING/FYVE/PHD"/>
</dbReference>
<dbReference type="AlphaFoldDB" id="A0A6A5ZE55"/>
<keyword evidence="6" id="KW-0963">Cytoplasm</keyword>
<comment type="subcellular location">
    <subcellularLocation>
        <location evidence="3">Cytoplasm</location>
    </subcellularLocation>
    <subcellularLocation>
        <location evidence="2">Nucleus</location>
    </subcellularLocation>
</comment>
<dbReference type="InterPro" id="IPR019474">
    <property type="entry name" value="Ub_conjug_fac_E4_core"/>
</dbReference>
<evidence type="ECO:0000259" key="12">
    <source>
        <dbReference type="PROSITE" id="PS51698"/>
    </source>
</evidence>
<evidence type="ECO:0000313" key="14">
    <source>
        <dbReference type="Proteomes" id="UP000799770"/>
    </source>
</evidence>
<dbReference type="EMBL" id="ML977318">
    <property type="protein sequence ID" value="KAF2117809.1"/>
    <property type="molecule type" value="Genomic_DNA"/>
</dbReference>
<dbReference type="Pfam" id="PF10408">
    <property type="entry name" value="Ufd2P_core"/>
    <property type="match status" value="1"/>
</dbReference>
<dbReference type="GO" id="GO:0036503">
    <property type="term" value="P:ERAD pathway"/>
    <property type="evidence" value="ECO:0007669"/>
    <property type="project" value="InterPro"/>
</dbReference>
<dbReference type="SUPFAM" id="SSF57850">
    <property type="entry name" value="RING/U-box"/>
    <property type="match status" value="1"/>
</dbReference>
<keyword evidence="7" id="KW-0808">Transferase</keyword>
<name>A0A6A5ZE55_9PLEO</name>
<dbReference type="GO" id="GO:0003755">
    <property type="term" value="F:peptidyl-prolyl cis-trans isomerase activity"/>
    <property type="evidence" value="ECO:0007669"/>
    <property type="project" value="UniProtKB-KW"/>
</dbReference>
<feature type="region of interest" description="Disordered" evidence="11">
    <location>
        <begin position="1"/>
        <end position="98"/>
    </location>
</feature>
<comment type="catalytic activity">
    <reaction evidence="1">
        <text>S-ubiquitinyl-[E2 ubiquitin-conjugating enzyme]-L-cysteine + [acceptor protein]-L-lysine = [E2 ubiquitin-conjugating enzyme]-L-cysteine + N(6)-ubiquitinyl-[acceptor protein]-L-lysine.</text>
        <dbReference type="EC" id="2.3.2.27"/>
    </reaction>
</comment>
<feature type="domain" description="U-box" evidence="12">
    <location>
        <begin position="964"/>
        <end position="1038"/>
    </location>
</feature>
<accession>A0A6A5ZE55</accession>
<protein>
    <submittedName>
        <fullName evidence="13">Ubiquitin elongating factor core-domain-containing protein</fullName>
    </submittedName>
</protein>
<evidence type="ECO:0000256" key="7">
    <source>
        <dbReference type="ARBA" id="ARBA00022679"/>
    </source>
</evidence>
<evidence type="ECO:0000256" key="8">
    <source>
        <dbReference type="ARBA" id="ARBA00022786"/>
    </source>
</evidence>
<dbReference type="GO" id="GO:0000209">
    <property type="term" value="P:protein polyubiquitination"/>
    <property type="evidence" value="ECO:0007669"/>
    <property type="project" value="TreeGrafter"/>
</dbReference>
<sequence>IRAKRLAKLGGTPAAPRPSSSAASPSPSTPTKPEDSQPQQPSEPTPAPQPSEAKQNPFSQLGMAAEKQPGPRINIKPKSAAASNGTNQPARSQEQSIETWEDRTLSSIFRITLDLSNTRDVHGHQLYYLSGVKSDLEDDGRPIRLNPDVLDQALIEVASSKAFGKPLDYFLACWKRVSRTLRGMHTKNDPKYAIVKEARRLCFSYCTFAATVPDMFGDEAADGSSSLADHLLVDPENDSGICHDFLSEAVSRFEEDESVKDMLVGAVEQLSQRLAKMSMNDDYKPYILFLRNFVRYQPLLVAMAQSPLFMPEGLEAQHVETRTLLGPFFRLSPMQGEVALNYFSSAANRDKGVIANSQNALRMTLRTHQDELFDITNCFIKTKDSREKILDWFALTVNANHKRRAMRVDPKQVSSDGFMLNVTVILDRLCDPFMDATFSKVDRIDINYLRRSPRVSIEDETKINADDNIAKDFYSANADGTNNFITEVFFLTVAAHHYGTEATNTKVSELKKDVNWLEKQLTKMELERHKFAQNPAQLAVFEAHVKRVKDQIERGHCTILATQGVLLDEVSQARSMQFMRYVIVWLLRLVSPQSDFPKRQVQLPLPDEQPKAFSCLPEYFLEDIVDNFKYITRYMPHIITSTQCEELVMICIVFLRSSEYIKNPYLKAGLVTILFHGVWPVGHRSKGILGDVLFAHSFATKHLLHAVMKFYIECESTGAHTQFYDKFNIRYEVFQVIKCIWPNPVYRENLGTEAKVNTNFFVQFVNLLLNDVTFVLDESFTAFIQIHDISKLLKTPPDDWTPDIRTENEEKLSAAKGKAKSYMQLTNETVSMLGLFTEALSDSFTMPEVVVRLAHMLDYNLEALVGPKKSNLKVETPEEYKWNPRQMLAEISDVYLNLMEKPRFINAIATDGRSYRKEYFETAYNILSRFALKSPEQLDQWKLLGGRVEVAKVEADAEESAFEDAPEEFTDPLMATLMEDPVMLPISKQILDRSTIQSHLLSDPHDPFNRTDLKIEDVVALPELRERIEAWKVEKKAARVAELTGQTDAAGGDPMDTS</sequence>
<dbReference type="GO" id="GO:0005737">
    <property type="term" value="C:cytoplasm"/>
    <property type="evidence" value="ECO:0007669"/>
    <property type="project" value="UniProtKB-SubCell"/>
</dbReference>
<dbReference type="GO" id="GO:0005634">
    <property type="term" value="C:nucleus"/>
    <property type="evidence" value="ECO:0007669"/>
    <property type="project" value="UniProtKB-SubCell"/>
</dbReference>
<evidence type="ECO:0000256" key="5">
    <source>
        <dbReference type="ARBA" id="ARBA00007434"/>
    </source>
</evidence>
<evidence type="ECO:0000256" key="4">
    <source>
        <dbReference type="ARBA" id="ARBA00004906"/>
    </source>
</evidence>
<dbReference type="UniPathway" id="UPA00143"/>
<evidence type="ECO:0000256" key="11">
    <source>
        <dbReference type="SAM" id="MobiDB-lite"/>
    </source>
</evidence>
<proteinExistence type="inferred from homology"/>
<dbReference type="GO" id="GO:0034450">
    <property type="term" value="F:ubiquitin-ubiquitin ligase activity"/>
    <property type="evidence" value="ECO:0007669"/>
    <property type="project" value="InterPro"/>
</dbReference>
<dbReference type="PANTHER" id="PTHR13931:SF2">
    <property type="entry name" value="UBIQUITIN CONJUGATION FACTOR E4 B"/>
    <property type="match status" value="1"/>
</dbReference>
<dbReference type="Pfam" id="PF04564">
    <property type="entry name" value="U-box"/>
    <property type="match status" value="1"/>
</dbReference>
<dbReference type="GO" id="GO:0006511">
    <property type="term" value="P:ubiquitin-dependent protein catabolic process"/>
    <property type="evidence" value="ECO:0007669"/>
    <property type="project" value="InterPro"/>
</dbReference>
<dbReference type="InterPro" id="IPR003613">
    <property type="entry name" value="Ubox_domain"/>
</dbReference>
<keyword evidence="8" id="KW-0833">Ubl conjugation pathway</keyword>
<feature type="compositionally biased region" description="Low complexity" evidence="11">
    <location>
        <begin position="12"/>
        <end position="40"/>
    </location>
</feature>
<dbReference type="PROSITE" id="PS51698">
    <property type="entry name" value="U_BOX"/>
    <property type="match status" value="1"/>
</dbReference>
<gene>
    <name evidence="13" type="ORF">BDV96DRAFT_489641</name>
</gene>
<evidence type="ECO:0000256" key="1">
    <source>
        <dbReference type="ARBA" id="ARBA00000900"/>
    </source>
</evidence>
<reference evidence="13" key="1">
    <citation type="journal article" date="2020" name="Stud. Mycol.">
        <title>101 Dothideomycetes genomes: a test case for predicting lifestyles and emergence of pathogens.</title>
        <authorList>
            <person name="Haridas S."/>
            <person name="Albert R."/>
            <person name="Binder M."/>
            <person name="Bloem J."/>
            <person name="Labutti K."/>
            <person name="Salamov A."/>
            <person name="Andreopoulos B."/>
            <person name="Baker S."/>
            <person name="Barry K."/>
            <person name="Bills G."/>
            <person name="Bluhm B."/>
            <person name="Cannon C."/>
            <person name="Castanera R."/>
            <person name="Culley D."/>
            <person name="Daum C."/>
            <person name="Ezra D."/>
            <person name="Gonzalez J."/>
            <person name="Henrissat B."/>
            <person name="Kuo A."/>
            <person name="Liang C."/>
            <person name="Lipzen A."/>
            <person name="Lutzoni F."/>
            <person name="Magnuson J."/>
            <person name="Mondo S."/>
            <person name="Nolan M."/>
            <person name="Ohm R."/>
            <person name="Pangilinan J."/>
            <person name="Park H.-J."/>
            <person name="Ramirez L."/>
            <person name="Alfaro M."/>
            <person name="Sun H."/>
            <person name="Tritt A."/>
            <person name="Yoshinaga Y."/>
            <person name="Zwiers L.-H."/>
            <person name="Turgeon B."/>
            <person name="Goodwin S."/>
            <person name="Spatafora J."/>
            <person name="Crous P."/>
            <person name="Grigoriev I."/>
        </authorList>
    </citation>
    <scope>NUCLEOTIDE SEQUENCE</scope>
    <source>
        <strain evidence="13">CBS 627.86</strain>
    </source>
</reference>
<dbReference type="Gene3D" id="3.30.40.10">
    <property type="entry name" value="Zinc/RING finger domain, C3HC4 (zinc finger)"/>
    <property type="match status" value="1"/>
</dbReference>
<keyword evidence="9" id="KW-0413">Isomerase</keyword>
<organism evidence="13 14">
    <name type="scientific">Lophiotrema nucula</name>
    <dbReference type="NCBI Taxonomy" id="690887"/>
    <lineage>
        <taxon>Eukaryota</taxon>
        <taxon>Fungi</taxon>
        <taxon>Dikarya</taxon>
        <taxon>Ascomycota</taxon>
        <taxon>Pezizomycotina</taxon>
        <taxon>Dothideomycetes</taxon>
        <taxon>Pleosporomycetidae</taxon>
        <taxon>Pleosporales</taxon>
        <taxon>Lophiotremataceae</taxon>
        <taxon>Lophiotrema</taxon>
    </lineage>
</organism>
<dbReference type="PANTHER" id="PTHR13931">
    <property type="entry name" value="UBIQUITINATION FACTOR E4"/>
    <property type="match status" value="1"/>
</dbReference>
<feature type="non-terminal residue" evidence="13">
    <location>
        <position position="1"/>
    </location>
</feature>
<comment type="pathway">
    <text evidence="4">Protein modification; protein ubiquitination.</text>
</comment>
<evidence type="ECO:0000256" key="10">
    <source>
        <dbReference type="ARBA" id="ARBA00023242"/>
    </source>
</evidence>
<evidence type="ECO:0000256" key="2">
    <source>
        <dbReference type="ARBA" id="ARBA00004123"/>
    </source>
</evidence>
<dbReference type="InterPro" id="IPR045132">
    <property type="entry name" value="UBE4"/>
</dbReference>
<evidence type="ECO:0000256" key="3">
    <source>
        <dbReference type="ARBA" id="ARBA00004496"/>
    </source>
</evidence>
<dbReference type="SMART" id="SM00504">
    <property type="entry name" value="Ubox"/>
    <property type="match status" value="1"/>
</dbReference>
<dbReference type="FunFam" id="3.30.40.10:FF:000055">
    <property type="entry name" value="Ubiquitin conjugation factor e4 a"/>
    <property type="match status" value="1"/>
</dbReference>
<dbReference type="Proteomes" id="UP000799770">
    <property type="component" value="Unassembled WGS sequence"/>
</dbReference>